<feature type="domain" description="Histidine kinase" evidence="15">
    <location>
        <begin position="402"/>
        <end position="618"/>
    </location>
</feature>
<dbReference type="GO" id="GO:0016301">
    <property type="term" value="F:kinase activity"/>
    <property type="evidence" value="ECO:0007669"/>
    <property type="project" value="UniProtKB-KW"/>
</dbReference>
<keyword evidence="11" id="KW-0902">Two-component regulatory system</keyword>
<dbReference type="RefSeq" id="WP_317295960.1">
    <property type="nucleotide sequence ID" value="NZ_JABFFQ010000003.1"/>
</dbReference>
<comment type="subcellular location">
    <subcellularLocation>
        <location evidence="2">Membrane</location>
        <topology evidence="2">Multi-pass membrane protein</topology>
    </subcellularLocation>
</comment>
<feature type="transmembrane region" description="Helical" evidence="14">
    <location>
        <begin position="21"/>
        <end position="40"/>
    </location>
</feature>
<keyword evidence="6 14" id="KW-0812">Transmembrane</keyword>
<dbReference type="InterPro" id="IPR050351">
    <property type="entry name" value="BphY/WalK/GraS-like"/>
</dbReference>
<dbReference type="SMART" id="SM00388">
    <property type="entry name" value="HisKA"/>
    <property type="match status" value="1"/>
</dbReference>
<organism evidence="16 17">
    <name type="scientific">Methanoculleus nereidis</name>
    <dbReference type="NCBI Taxonomy" id="2735141"/>
    <lineage>
        <taxon>Archaea</taxon>
        <taxon>Methanobacteriati</taxon>
        <taxon>Methanobacteriota</taxon>
        <taxon>Stenosarchaea group</taxon>
        <taxon>Methanomicrobia</taxon>
        <taxon>Methanomicrobiales</taxon>
        <taxon>Methanomicrobiaceae</taxon>
        <taxon>Methanoculleus</taxon>
    </lineage>
</organism>
<dbReference type="PROSITE" id="PS50109">
    <property type="entry name" value="HIS_KIN"/>
    <property type="match status" value="1"/>
</dbReference>
<keyword evidence="4" id="KW-0597">Phosphoprotein</keyword>
<evidence type="ECO:0000256" key="5">
    <source>
        <dbReference type="ARBA" id="ARBA00022679"/>
    </source>
</evidence>
<evidence type="ECO:0000256" key="6">
    <source>
        <dbReference type="ARBA" id="ARBA00022692"/>
    </source>
</evidence>
<dbReference type="InterPro" id="IPR003661">
    <property type="entry name" value="HisK_dim/P_dom"/>
</dbReference>
<dbReference type="InterPro" id="IPR036097">
    <property type="entry name" value="HisK_dim/P_sf"/>
</dbReference>
<dbReference type="InterPro" id="IPR013767">
    <property type="entry name" value="PAS_fold"/>
</dbReference>
<dbReference type="InterPro" id="IPR004358">
    <property type="entry name" value="Sig_transdc_His_kin-like_C"/>
</dbReference>
<keyword evidence="17" id="KW-1185">Reference proteome</keyword>
<proteinExistence type="predicted"/>
<dbReference type="SUPFAM" id="SSF55785">
    <property type="entry name" value="PYP-like sensor domain (PAS domain)"/>
    <property type="match status" value="2"/>
</dbReference>
<keyword evidence="13" id="KW-0175">Coiled coil</keyword>
<dbReference type="CDD" id="cd00130">
    <property type="entry name" value="PAS"/>
    <property type="match status" value="1"/>
</dbReference>
<evidence type="ECO:0000256" key="3">
    <source>
        <dbReference type="ARBA" id="ARBA00012438"/>
    </source>
</evidence>
<dbReference type="NCBIfam" id="TIGR00229">
    <property type="entry name" value="sensory_box"/>
    <property type="match status" value="1"/>
</dbReference>
<evidence type="ECO:0000313" key="17">
    <source>
        <dbReference type="Proteomes" id="UP001273768"/>
    </source>
</evidence>
<dbReference type="EC" id="2.7.13.3" evidence="3"/>
<gene>
    <name evidence="16" type="ORF">HL657_06230</name>
</gene>
<evidence type="ECO:0000256" key="11">
    <source>
        <dbReference type="ARBA" id="ARBA00023012"/>
    </source>
</evidence>
<dbReference type="CDD" id="cd00082">
    <property type="entry name" value="HisKA"/>
    <property type="match status" value="1"/>
</dbReference>
<dbReference type="CDD" id="cd00075">
    <property type="entry name" value="HATPase"/>
    <property type="match status" value="1"/>
</dbReference>
<sequence length="632" mass="70433">MAARITKSPFPLLPIGRYLKPRMVLVAGTSGIAVLAALLVEPPGTNPILWFLLFVPAAIAGYLYHERGIVAATVLGLASLGVTMLRAYPEPGAFLPLVAMIALASLASTVGYSTREQTRRQEAMERAPGGAFLLRQEDGTIVDANSDFAELLDYTVQELQNLPVSRIWPFAKDRERFFTRAKPNAGNVVLETRFVCREGKTRWLVLWGRCFDNAVIACRVSDITRYKEAQAALSAEHSRLLSVLDTLPAYITLQAEDHTFRFANKAFRETFGTPGDRPCYEVQRGTRRPCNPCHSTLVFTLRNPQRWEWDHMNGKTYEVHAYPFTDTDGSPLMLQLGIDITQRVQAEEALKGFAGNLQAKNRELEVLRSQLSLVNQELDAMVRERTADVEKLLAQKDEFISQLGHDLKTPLTPLVALMPRIIEREQDPDLRRLLEIAGHNVTYMKDLVQKTLQLARMNSLYIELDLEPLNLRAELDNILLNYAPLFKAKEITLNNNVPAGLTIRADRVLLGEVFDNLIANAIKYMPNGTGTISIDAKREQDVVIVAVSDTGIGMASEQLDRVFVEFYKADSSRHDLDSPGLGLAICRRIIERHGGRIWAESAGEGMGSTVLFTLEAAEGPRRKSAGLYTGSR</sequence>
<evidence type="ECO:0000313" key="16">
    <source>
        <dbReference type="EMBL" id="MDV4342776.1"/>
    </source>
</evidence>
<dbReference type="Gene3D" id="3.30.450.20">
    <property type="entry name" value="PAS domain"/>
    <property type="match status" value="2"/>
</dbReference>
<dbReference type="InterPro" id="IPR035965">
    <property type="entry name" value="PAS-like_dom_sf"/>
</dbReference>
<comment type="caution">
    <text evidence="16">The sequence shown here is derived from an EMBL/GenBank/DDBJ whole genome shotgun (WGS) entry which is preliminary data.</text>
</comment>
<dbReference type="InterPro" id="IPR003594">
    <property type="entry name" value="HATPase_dom"/>
</dbReference>
<evidence type="ECO:0000256" key="4">
    <source>
        <dbReference type="ARBA" id="ARBA00022553"/>
    </source>
</evidence>
<evidence type="ECO:0000259" key="15">
    <source>
        <dbReference type="PROSITE" id="PS50109"/>
    </source>
</evidence>
<dbReference type="Gene3D" id="3.30.565.10">
    <property type="entry name" value="Histidine kinase-like ATPase, C-terminal domain"/>
    <property type="match status" value="1"/>
</dbReference>
<comment type="catalytic activity">
    <reaction evidence="1">
        <text>ATP + protein L-histidine = ADP + protein N-phospho-L-histidine.</text>
        <dbReference type="EC" id="2.7.13.3"/>
    </reaction>
</comment>
<evidence type="ECO:0000256" key="1">
    <source>
        <dbReference type="ARBA" id="ARBA00000085"/>
    </source>
</evidence>
<dbReference type="Proteomes" id="UP001273768">
    <property type="component" value="Unassembled WGS sequence"/>
</dbReference>
<evidence type="ECO:0000256" key="12">
    <source>
        <dbReference type="ARBA" id="ARBA00023136"/>
    </source>
</evidence>
<feature type="coiled-coil region" evidence="13">
    <location>
        <begin position="357"/>
        <end position="384"/>
    </location>
</feature>
<dbReference type="Gene3D" id="1.10.287.130">
    <property type="match status" value="1"/>
</dbReference>
<evidence type="ECO:0000256" key="13">
    <source>
        <dbReference type="SAM" id="Coils"/>
    </source>
</evidence>
<dbReference type="Pfam" id="PF00512">
    <property type="entry name" value="HisKA"/>
    <property type="match status" value="1"/>
</dbReference>
<keyword evidence="8 16" id="KW-0418">Kinase</keyword>
<feature type="transmembrane region" description="Helical" evidence="14">
    <location>
        <begin position="46"/>
        <end position="64"/>
    </location>
</feature>
<reference evidence="16 17" key="1">
    <citation type="submission" date="2020-05" db="EMBL/GenBank/DDBJ databases">
        <title>Isolation and characterization of methanoarchaea from a cold seep at offshore SW Taiwan.</title>
        <authorList>
            <person name="Chen Y.-W."/>
            <person name="Chen S.-C."/>
            <person name="Lai M.-C."/>
        </authorList>
    </citation>
    <scope>NUCLEOTIDE SEQUENCE [LARGE SCALE GENOMIC DNA]</scope>
    <source>
        <strain evidence="16 17">YWC-01</strain>
    </source>
</reference>
<evidence type="ECO:0000256" key="2">
    <source>
        <dbReference type="ARBA" id="ARBA00004141"/>
    </source>
</evidence>
<dbReference type="PANTHER" id="PTHR42878">
    <property type="entry name" value="TWO-COMPONENT HISTIDINE KINASE"/>
    <property type="match status" value="1"/>
</dbReference>
<keyword evidence="5" id="KW-0808">Transferase</keyword>
<dbReference type="PANTHER" id="PTHR42878:SF7">
    <property type="entry name" value="SENSOR HISTIDINE KINASE GLRK"/>
    <property type="match status" value="1"/>
</dbReference>
<dbReference type="Pfam" id="PF02518">
    <property type="entry name" value="HATPase_c"/>
    <property type="match status" value="1"/>
</dbReference>
<dbReference type="SUPFAM" id="SSF55874">
    <property type="entry name" value="ATPase domain of HSP90 chaperone/DNA topoisomerase II/histidine kinase"/>
    <property type="match status" value="1"/>
</dbReference>
<feature type="transmembrane region" description="Helical" evidence="14">
    <location>
        <begin position="69"/>
        <end position="88"/>
    </location>
</feature>
<dbReference type="SMART" id="SM00387">
    <property type="entry name" value="HATPase_c"/>
    <property type="match status" value="1"/>
</dbReference>
<keyword evidence="10 14" id="KW-1133">Transmembrane helix</keyword>
<dbReference type="InterPro" id="IPR005467">
    <property type="entry name" value="His_kinase_dom"/>
</dbReference>
<evidence type="ECO:0000256" key="7">
    <source>
        <dbReference type="ARBA" id="ARBA00022741"/>
    </source>
</evidence>
<accession>A0ABU3Z1X3</accession>
<evidence type="ECO:0000256" key="10">
    <source>
        <dbReference type="ARBA" id="ARBA00022989"/>
    </source>
</evidence>
<feature type="transmembrane region" description="Helical" evidence="14">
    <location>
        <begin position="94"/>
        <end position="114"/>
    </location>
</feature>
<keyword evidence="12 14" id="KW-0472">Membrane</keyword>
<evidence type="ECO:0000256" key="14">
    <source>
        <dbReference type="SAM" id="Phobius"/>
    </source>
</evidence>
<evidence type="ECO:0000256" key="8">
    <source>
        <dbReference type="ARBA" id="ARBA00022777"/>
    </source>
</evidence>
<dbReference type="EMBL" id="JABFFQ010000003">
    <property type="protein sequence ID" value="MDV4342776.1"/>
    <property type="molecule type" value="Genomic_DNA"/>
</dbReference>
<keyword evidence="9" id="KW-0067">ATP-binding</keyword>
<name>A0ABU3Z1X3_9EURY</name>
<evidence type="ECO:0000256" key="9">
    <source>
        <dbReference type="ARBA" id="ARBA00022840"/>
    </source>
</evidence>
<dbReference type="PRINTS" id="PR00344">
    <property type="entry name" value="BCTRLSENSOR"/>
</dbReference>
<dbReference type="InterPro" id="IPR036890">
    <property type="entry name" value="HATPase_C_sf"/>
</dbReference>
<keyword evidence="7" id="KW-0547">Nucleotide-binding</keyword>
<dbReference type="SUPFAM" id="SSF47384">
    <property type="entry name" value="Homodimeric domain of signal transducing histidine kinase"/>
    <property type="match status" value="1"/>
</dbReference>
<dbReference type="InterPro" id="IPR000014">
    <property type="entry name" value="PAS"/>
</dbReference>
<dbReference type="Pfam" id="PF00989">
    <property type="entry name" value="PAS"/>
    <property type="match status" value="1"/>
</dbReference>
<protein>
    <recommendedName>
        <fullName evidence="3">histidine kinase</fullName>
        <ecNumber evidence="3">2.7.13.3</ecNumber>
    </recommendedName>
</protein>